<dbReference type="GO" id="GO:0004416">
    <property type="term" value="F:hydroxyacylglutathione hydrolase activity"/>
    <property type="evidence" value="ECO:0007669"/>
    <property type="project" value="UniProtKB-EC"/>
</dbReference>
<dbReference type="Pfam" id="PF00753">
    <property type="entry name" value="Lactamase_B"/>
    <property type="match status" value="1"/>
</dbReference>
<dbReference type="NCBIfam" id="TIGR03413">
    <property type="entry name" value="GSH_gloB"/>
    <property type="match status" value="1"/>
</dbReference>
<comment type="catalytic activity">
    <reaction evidence="1">
        <text>an S-(2-hydroxyacyl)glutathione + H2O = a 2-hydroxy carboxylate + glutathione + H(+)</text>
        <dbReference type="Rhea" id="RHEA:21864"/>
        <dbReference type="ChEBI" id="CHEBI:15377"/>
        <dbReference type="ChEBI" id="CHEBI:15378"/>
        <dbReference type="ChEBI" id="CHEBI:57925"/>
        <dbReference type="ChEBI" id="CHEBI:58896"/>
        <dbReference type="ChEBI" id="CHEBI:71261"/>
        <dbReference type="EC" id="3.1.2.6"/>
    </reaction>
</comment>
<protein>
    <recommendedName>
        <fullName evidence="7">hydroxyacylglutathione hydrolase</fullName>
        <ecNumber evidence="7">3.1.2.6</ecNumber>
    </recommendedName>
    <alternativeName>
        <fullName evidence="11">Glyoxalase II</fullName>
    </alternativeName>
</protein>
<evidence type="ECO:0000256" key="9">
    <source>
        <dbReference type="ARBA" id="ARBA00022801"/>
    </source>
</evidence>
<dbReference type="GO" id="GO:0019243">
    <property type="term" value="P:methylglyoxal catabolic process to D-lactate via S-lactoyl-glutathione"/>
    <property type="evidence" value="ECO:0007669"/>
    <property type="project" value="InterPro"/>
</dbReference>
<evidence type="ECO:0000256" key="3">
    <source>
        <dbReference type="ARBA" id="ARBA00001954"/>
    </source>
</evidence>
<sequence length="371" mass="40838">MRMLSKACSIVASSLPRCSSSAAAPTMRGQPSLLPSVRKQWLGKPLLYGIGSLLVMPLRTLHGVGRVFGAGRFLCNMTSVSSSLQIELVSAPTRTQQMSCYFGLNVADVCITLINVPCLRDNYAYILHDVDTGTVGVVDPSEATPIINALEKRNQNLTYILNTHHHYDHTGGNLELKAKYGAKVIGSEKDKDRIPGIDISLKEGDTWMFAGHQVLVLETPGHTSGHVCYYFAGSGAIFTGDTLFSLSCGKLFEGTPQQMYSSLQKIIALPDETKVYCGHEYTLVSNFSFQSNSKFALSVEPGNKELQDYAANVAELRNKNIPTVPTTIGREKQCNPFLRTSNPEIKRTLSIPDHFDEDRVLEVVRRAKDNF</sequence>
<dbReference type="InterPro" id="IPR035680">
    <property type="entry name" value="Clx_II_MBL"/>
</dbReference>
<comment type="pathway">
    <text evidence="5">Secondary metabolite metabolism; methylglyoxal degradation; (R)-lactate from methylglyoxal: step 2/2.</text>
</comment>
<comment type="cofactor">
    <cofactor evidence="4">
        <name>Fe(3+)</name>
        <dbReference type="ChEBI" id="CHEBI:29034"/>
    </cofactor>
</comment>
<name>A0A3L6T921_PANMI</name>
<comment type="caution">
    <text evidence="13">The sequence shown here is derived from an EMBL/GenBank/DDBJ whole genome shotgun (WGS) entry which is preliminary data.</text>
</comment>
<evidence type="ECO:0000256" key="1">
    <source>
        <dbReference type="ARBA" id="ARBA00001623"/>
    </source>
</evidence>
<evidence type="ECO:0000256" key="2">
    <source>
        <dbReference type="ARBA" id="ARBA00001947"/>
    </source>
</evidence>
<keyword evidence="8" id="KW-0479">Metal-binding</keyword>
<dbReference type="Proteomes" id="UP000275267">
    <property type="component" value="Unassembled WGS sequence"/>
</dbReference>
<accession>A0A3L6T921</accession>
<proteinExistence type="inferred from homology"/>
<evidence type="ECO:0000256" key="6">
    <source>
        <dbReference type="ARBA" id="ARBA00006759"/>
    </source>
</evidence>
<evidence type="ECO:0000256" key="5">
    <source>
        <dbReference type="ARBA" id="ARBA00004963"/>
    </source>
</evidence>
<dbReference type="InterPro" id="IPR032282">
    <property type="entry name" value="HAGH_C"/>
</dbReference>
<evidence type="ECO:0000256" key="8">
    <source>
        <dbReference type="ARBA" id="ARBA00022723"/>
    </source>
</evidence>
<comment type="similarity">
    <text evidence="6">Belongs to the metallo-beta-lactamase superfamily. Glyoxalase II family.</text>
</comment>
<keyword evidence="10" id="KW-0862">Zinc</keyword>
<evidence type="ECO:0000313" key="13">
    <source>
        <dbReference type="EMBL" id="RLN34761.1"/>
    </source>
</evidence>
<dbReference type="Gene3D" id="3.60.15.10">
    <property type="entry name" value="Ribonuclease Z/Hydroxyacylglutathione hydrolase-like"/>
    <property type="match status" value="1"/>
</dbReference>
<dbReference type="FunFam" id="3.60.15.10:FF:000019">
    <property type="entry name" value="Hydroxyacylglutathione hydrolase, mitochondrial"/>
    <property type="match status" value="1"/>
</dbReference>
<feature type="domain" description="Metallo-beta-lactamase" evidence="12">
    <location>
        <begin position="121"/>
        <end position="279"/>
    </location>
</feature>
<evidence type="ECO:0000259" key="12">
    <source>
        <dbReference type="SMART" id="SM00849"/>
    </source>
</evidence>
<organism evidence="13 14">
    <name type="scientific">Panicum miliaceum</name>
    <name type="common">Proso millet</name>
    <name type="synonym">Broomcorn millet</name>
    <dbReference type="NCBI Taxonomy" id="4540"/>
    <lineage>
        <taxon>Eukaryota</taxon>
        <taxon>Viridiplantae</taxon>
        <taxon>Streptophyta</taxon>
        <taxon>Embryophyta</taxon>
        <taxon>Tracheophyta</taxon>
        <taxon>Spermatophyta</taxon>
        <taxon>Magnoliopsida</taxon>
        <taxon>Liliopsida</taxon>
        <taxon>Poales</taxon>
        <taxon>Poaceae</taxon>
        <taxon>PACMAD clade</taxon>
        <taxon>Panicoideae</taxon>
        <taxon>Panicodae</taxon>
        <taxon>Paniceae</taxon>
        <taxon>Panicinae</taxon>
        <taxon>Panicum</taxon>
        <taxon>Panicum sect. Panicum</taxon>
    </lineage>
</organism>
<keyword evidence="9" id="KW-0378">Hydrolase</keyword>
<reference evidence="14" key="1">
    <citation type="journal article" date="2019" name="Nat. Commun.">
        <title>The genome of broomcorn millet.</title>
        <authorList>
            <person name="Zou C."/>
            <person name="Miki D."/>
            <person name="Li D."/>
            <person name="Tang Q."/>
            <person name="Xiao L."/>
            <person name="Rajput S."/>
            <person name="Deng P."/>
            <person name="Jia W."/>
            <person name="Huang R."/>
            <person name="Zhang M."/>
            <person name="Sun Y."/>
            <person name="Hu J."/>
            <person name="Fu X."/>
            <person name="Schnable P.S."/>
            <person name="Li F."/>
            <person name="Zhang H."/>
            <person name="Feng B."/>
            <person name="Zhu X."/>
            <person name="Liu R."/>
            <person name="Schnable J.C."/>
            <person name="Zhu J.-K."/>
            <person name="Zhang H."/>
        </authorList>
    </citation>
    <scope>NUCLEOTIDE SEQUENCE [LARGE SCALE GENOMIC DNA]</scope>
</reference>
<dbReference type="CDD" id="cd07723">
    <property type="entry name" value="hydroxyacylglutathione_hydrolase_MBL-fold"/>
    <property type="match status" value="1"/>
</dbReference>
<dbReference type="STRING" id="4540.A0A3L6T921"/>
<comment type="cofactor">
    <cofactor evidence="3">
        <name>Fe(2+)</name>
        <dbReference type="ChEBI" id="CHEBI:29033"/>
    </cofactor>
</comment>
<comment type="cofactor">
    <cofactor evidence="2">
        <name>Zn(2+)</name>
        <dbReference type="ChEBI" id="CHEBI:29105"/>
    </cofactor>
</comment>
<dbReference type="SUPFAM" id="SSF56281">
    <property type="entry name" value="Metallo-hydrolase/oxidoreductase"/>
    <property type="match status" value="1"/>
</dbReference>
<dbReference type="EMBL" id="PQIB02000002">
    <property type="protein sequence ID" value="RLN34761.1"/>
    <property type="molecule type" value="Genomic_DNA"/>
</dbReference>
<dbReference type="PANTHER" id="PTHR43705:SF1">
    <property type="entry name" value="HYDROXYACYLGLUTATHIONE HYDROLASE GLOB"/>
    <property type="match status" value="1"/>
</dbReference>
<evidence type="ECO:0000313" key="14">
    <source>
        <dbReference type="Proteomes" id="UP000275267"/>
    </source>
</evidence>
<dbReference type="OrthoDB" id="515692at2759"/>
<gene>
    <name evidence="13" type="ORF">C2845_PM03G03200</name>
</gene>
<dbReference type="InterPro" id="IPR001279">
    <property type="entry name" value="Metallo-B-lactamas"/>
</dbReference>
<dbReference type="GO" id="GO:0046872">
    <property type="term" value="F:metal ion binding"/>
    <property type="evidence" value="ECO:0007669"/>
    <property type="project" value="UniProtKB-KW"/>
</dbReference>
<dbReference type="HAMAP" id="MF_01374">
    <property type="entry name" value="Glyoxalase_2"/>
    <property type="match status" value="1"/>
</dbReference>
<dbReference type="InterPro" id="IPR036866">
    <property type="entry name" value="RibonucZ/Hydroxyglut_hydro"/>
</dbReference>
<keyword evidence="14" id="KW-1185">Reference proteome</keyword>
<evidence type="ECO:0000256" key="4">
    <source>
        <dbReference type="ARBA" id="ARBA00001965"/>
    </source>
</evidence>
<evidence type="ECO:0000256" key="11">
    <source>
        <dbReference type="ARBA" id="ARBA00031044"/>
    </source>
</evidence>
<dbReference type="Pfam" id="PF16123">
    <property type="entry name" value="HAGH_C"/>
    <property type="match status" value="1"/>
</dbReference>
<evidence type="ECO:0000256" key="7">
    <source>
        <dbReference type="ARBA" id="ARBA00011917"/>
    </source>
</evidence>
<dbReference type="AlphaFoldDB" id="A0A3L6T921"/>
<dbReference type="InterPro" id="IPR050110">
    <property type="entry name" value="Glyoxalase_II_hydrolase"/>
</dbReference>
<dbReference type="InterPro" id="IPR017782">
    <property type="entry name" value="Hydroxyacylglutathione_Hdrlase"/>
</dbReference>
<dbReference type="SMART" id="SM00849">
    <property type="entry name" value="Lactamase_B"/>
    <property type="match status" value="1"/>
</dbReference>
<evidence type="ECO:0000256" key="10">
    <source>
        <dbReference type="ARBA" id="ARBA00022833"/>
    </source>
</evidence>
<dbReference type="EC" id="3.1.2.6" evidence="7"/>
<dbReference type="PANTHER" id="PTHR43705">
    <property type="entry name" value="HYDROXYACYLGLUTATHIONE HYDROLASE"/>
    <property type="match status" value="1"/>
</dbReference>